<dbReference type="GO" id="GO:0007165">
    <property type="term" value="P:signal transduction"/>
    <property type="evidence" value="ECO:0007669"/>
    <property type="project" value="TreeGrafter"/>
</dbReference>
<dbReference type="InterPro" id="IPR020550">
    <property type="entry name" value="Inositol_monophosphatase_CS"/>
</dbReference>
<dbReference type="GO" id="GO:0008934">
    <property type="term" value="F:inositol monophosphate 1-phosphatase activity"/>
    <property type="evidence" value="ECO:0007669"/>
    <property type="project" value="TreeGrafter"/>
</dbReference>
<dbReference type="AlphaFoldDB" id="A0A9X3F600"/>
<dbReference type="Gene3D" id="3.40.190.80">
    <property type="match status" value="1"/>
</dbReference>
<evidence type="ECO:0000256" key="2">
    <source>
        <dbReference type="ARBA" id="ARBA00022842"/>
    </source>
</evidence>
<dbReference type="SUPFAM" id="SSF56655">
    <property type="entry name" value="Carbohydrate phosphatase"/>
    <property type="match status" value="1"/>
</dbReference>
<feature type="binding site" evidence="3">
    <location>
        <position position="207"/>
    </location>
    <ligand>
        <name>Mg(2+)</name>
        <dbReference type="ChEBI" id="CHEBI:18420"/>
        <label>1</label>
        <note>catalytic</note>
    </ligand>
</feature>
<comment type="caution">
    <text evidence="4">The sequence shown here is derived from an EMBL/GenBank/DDBJ whole genome shotgun (WGS) entry which is preliminary data.</text>
</comment>
<dbReference type="Pfam" id="PF00459">
    <property type="entry name" value="Inositol_P"/>
    <property type="match status" value="1"/>
</dbReference>
<dbReference type="PRINTS" id="PR00377">
    <property type="entry name" value="IMPHPHTASES"/>
</dbReference>
<comment type="cofactor">
    <cofactor evidence="3">
        <name>Mg(2+)</name>
        <dbReference type="ChEBI" id="CHEBI:18420"/>
    </cofactor>
</comment>
<dbReference type="GO" id="GO:0006020">
    <property type="term" value="P:inositol metabolic process"/>
    <property type="evidence" value="ECO:0007669"/>
    <property type="project" value="TreeGrafter"/>
</dbReference>
<proteinExistence type="predicted"/>
<name>A0A9X3F600_9BACT</name>
<keyword evidence="2 3" id="KW-0460">Magnesium</keyword>
<keyword evidence="1 3" id="KW-0479">Metal-binding</keyword>
<evidence type="ECO:0000256" key="1">
    <source>
        <dbReference type="ARBA" id="ARBA00022723"/>
    </source>
</evidence>
<keyword evidence="5" id="KW-1185">Reference proteome</keyword>
<dbReference type="PANTHER" id="PTHR20854">
    <property type="entry name" value="INOSITOL MONOPHOSPHATASE"/>
    <property type="match status" value="1"/>
</dbReference>
<dbReference type="GO" id="GO:0046854">
    <property type="term" value="P:phosphatidylinositol phosphate biosynthetic process"/>
    <property type="evidence" value="ECO:0007669"/>
    <property type="project" value="InterPro"/>
</dbReference>
<dbReference type="PANTHER" id="PTHR20854:SF4">
    <property type="entry name" value="INOSITOL-1-MONOPHOSPHATASE-RELATED"/>
    <property type="match status" value="1"/>
</dbReference>
<evidence type="ECO:0000313" key="5">
    <source>
        <dbReference type="Proteomes" id="UP001145087"/>
    </source>
</evidence>
<sequence>MKEILHTALYEAGKILLDNFGKISDYEVKESQSSIVTKSDIDSEKRIMEIIEGEFPLHNLLGEETGFRNKKSEYTWVVDPIDGTSNFAAGIPWFGVIICVLKDFKPYMAGCYLPVPDQLYFAEKGEGATLNGNAISVSKEVELKNILMSYSLDFSDEPGKTEKEAKTIQMLVQNVRNLRSTNCLIDFCYTADGKLGGCANRTTKIWDIAGPVLLIEEAGGIATDLKGNALDFYVTDEDYGRNFEILASNKILHSKVISVITN</sequence>
<feature type="binding site" evidence="3">
    <location>
        <position position="63"/>
    </location>
    <ligand>
        <name>Mg(2+)</name>
        <dbReference type="ChEBI" id="CHEBI:18420"/>
        <label>1</label>
        <note>catalytic</note>
    </ligand>
</feature>
<evidence type="ECO:0000313" key="4">
    <source>
        <dbReference type="EMBL" id="MCY1721221.1"/>
    </source>
</evidence>
<gene>
    <name evidence="4" type="ORF">OU798_12760</name>
</gene>
<dbReference type="EMBL" id="JAPOHD010000027">
    <property type="protein sequence ID" value="MCY1721221.1"/>
    <property type="molecule type" value="Genomic_DNA"/>
</dbReference>
<dbReference type="InterPro" id="IPR000760">
    <property type="entry name" value="Inositol_monophosphatase-like"/>
</dbReference>
<feature type="binding site" evidence="3">
    <location>
        <position position="81"/>
    </location>
    <ligand>
        <name>Mg(2+)</name>
        <dbReference type="ChEBI" id="CHEBI:18420"/>
        <label>1</label>
        <note>catalytic</note>
    </ligand>
</feature>
<dbReference type="RefSeq" id="WP_343333553.1">
    <property type="nucleotide sequence ID" value="NZ_JAPOHD010000027.1"/>
</dbReference>
<accession>A0A9X3F600</accession>
<dbReference type="Gene3D" id="3.30.540.10">
    <property type="entry name" value="Fructose-1,6-Bisphosphatase, subunit A, domain 1"/>
    <property type="match status" value="1"/>
</dbReference>
<reference evidence="4" key="1">
    <citation type="submission" date="2022-11" db="EMBL/GenBank/DDBJ databases">
        <title>Marilongibacter aestuarii gen. nov., sp. nov., isolated from tidal flat sediment.</title>
        <authorList>
            <person name="Jiayan W."/>
        </authorList>
    </citation>
    <scope>NUCLEOTIDE SEQUENCE</scope>
    <source>
        <strain evidence="4">Z1-6</strain>
    </source>
</reference>
<dbReference type="PROSITE" id="PS00630">
    <property type="entry name" value="IMP_2"/>
    <property type="match status" value="1"/>
</dbReference>
<evidence type="ECO:0000256" key="3">
    <source>
        <dbReference type="PIRSR" id="PIRSR600760-2"/>
    </source>
</evidence>
<organism evidence="4 5">
    <name type="scientific">Draconibacterium aestuarii</name>
    <dbReference type="NCBI Taxonomy" id="2998507"/>
    <lineage>
        <taxon>Bacteria</taxon>
        <taxon>Pseudomonadati</taxon>
        <taxon>Bacteroidota</taxon>
        <taxon>Bacteroidia</taxon>
        <taxon>Marinilabiliales</taxon>
        <taxon>Prolixibacteraceae</taxon>
        <taxon>Draconibacterium</taxon>
    </lineage>
</organism>
<feature type="binding site" evidence="3">
    <location>
        <position position="82"/>
    </location>
    <ligand>
        <name>Mg(2+)</name>
        <dbReference type="ChEBI" id="CHEBI:18420"/>
        <label>1</label>
        <note>catalytic</note>
    </ligand>
</feature>
<feature type="binding site" evidence="3">
    <location>
        <position position="79"/>
    </location>
    <ligand>
        <name>Mg(2+)</name>
        <dbReference type="ChEBI" id="CHEBI:18420"/>
        <label>1</label>
        <note>catalytic</note>
    </ligand>
</feature>
<protein>
    <submittedName>
        <fullName evidence="4">Inositol monophosphatase</fullName>
    </submittedName>
</protein>
<dbReference type="Proteomes" id="UP001145087">
    <property type="component" value="Unassembled WGS sequence"/>
</dbReference>
<dbReference type="CDD" id="cd01637">
    <property type="entry name" value="IMPase_like"/>
    <property type="match status" value="1"/>
</dbReference>
<dbReference type="GO" id="GO:0046872">
    <property type="term" value="F:metal ion binding"/>
    <property type="evidence" value="ECO:0007669"/>
    <property type="project" value="UniProtKB-KW"/>
</dbReference>